<dbReference type="KEGG" id="epa:114575402"/>
<dbReference type="AlphaFoldDB" id="A0A913YLJ5"/>
<dbReference type="EnsemblMetazoa" id="XM_028660188.1">
    <property type="protein sequence ID" value="XP_028515989.1"/>
    <property type="gene ID" value="LOC114575402"/>
</dbReference>
<organism evidence="1 2">
    <name type="scientific">Exaiptasia diaphana</name>
    <name type="common">Tropical sea anemone</name>
    <name type="synonym">Aiptasia pulchella</name>
    <dbReference type="NCBI Taxonomy" id="2652724"/>
    <lineage>
        <taxon>Eukaryota</taxon>
        <taxon>Metazoa</taxon>
        <taxon>Cnidaria</taxon>
        <taxon>Anthozoa</taxon>
        <taxon>Hexacorallia</taxon>
        <taxon>Actiniaria</taxon>
        <taxon>Aiptasiidae</taxon>
        <taxon>Exaiptasia</taxon>
    </lineage>
</organism>
<evidence type="ECO:0000313" key="2">
    <source>
        <dbReference type="Proteomes" id="UP000887567"/>
    </source>
</evidence>
<dbReference type="Proteomes" id="UP000887567">
    <property type="component" value="Unplaced"/>
</dbReference>
<name>A0A913YLJ5_EXADI</name>
<reference evidence="1" key="1">
    <citation type="submission" date="2022-11" db="UniProtKB">
        <authorList>
            <consortium name="EnsemblMetazoa"/>
        </authorList>
    </citation>
    <scope>IDENTIFICATION</scope>
</reference>
<keyword evidence="2" id="KW-1185">Reference proteome</keyword>
<dbReference type="GeneID" id="114575402"/>
<accession>A0A913YLJ5</accession>
<evidence type="ECO:0000313" key="1">
    <source>
        <dbReference type="EnsemblMetazoa" id="XP_028515989.1"/>
    </source>
</evidence>
<proteinExistence type="predicted"/>
<protein>
    <submittedName>
        <fullName evidence="1">Uncharacterized protein</fullName>
    </submittedName>
</protein>
<sequence>MVDVNLDDEREKFSCDIGDTGPKVKKCNASVSVVKRGPSEMHNAARSLKLSTGIQLTMEEYDTDMDIDKVAKKGTVHNKYSYSIFQFKCFNKLSKEQFRYTLIKWPMFFSPF</sequence>
<dbReference type="RefSeq" id="XP_028515989.1">
    <property type="nucleotide sequence ID" value="XM_028660188.1"/>
</dbReference>